<feature type="domain" description="HTH iclR-type" evidence="1">
    <location>
        <begin position="73"/>
        <end position="106"/>
    </location>
</feature>
<reference evidence="2 3" key="1">
    <citation type="journal article" date="2014" name="Int. J. Syst. Evol. Microbiol.">
        <title>Nitrososphaera viennensis gen. nov., sp. nov., an aerobic and mesophilic, ammonia-oxidizing archaeon from soil and a member of the archaeal phylum Thaumarchaeota.</title>
        <authorList>
            <person name="Stieglmeier M."/>
            <person name="Klingl A."/>
            <person name="Alves R.J."/>
            <person name="Rittmann S.K."/>
            <person name="Melcher M."/>
            <person name="Leisch N."/>
            <person name="Schleper C."/>
        </authorList>
    </citation>
    <scope>NUCLEOTIDE SEQUENCE [LARGE SCALE GENOMIC DNA]</scope>
    <source>
        <strain evidence="2">EN76</strain>
    </source>
</reference>
<dbReference type="Pfam" id="PF09339">
    <property type="entry name" value="HTH_IclR"/>
    <property type="match status" value="1"/>
</dbReference>
<sequence>MSAAGDGKGTAYLAVYSERLVQMVEHKLEGSMERLLMPVAHSADIVQEVKALCTLGGKGETIMKVATYLLEKDVRAKEVADAFGINASTAHRSLERLEQHGFALKDERSRLWTLNKRRFPLLYSLSRTSTVILSTRKS</sequence>
<protein>
    <recommendedName>
        <fullName evidence="1">HTH iclR-type domain-containing protein</fullName>
    </recommendedName>
</protein>
<evidence type="ECO:0000259" key="1">
    <source>
        <dbReference type="Pfam" id="PF09339"/>
    </source>
</evidence>
<evidence type="ECO:0000313" key="3">
    <source>
        <dbReference type="Proteomes" id="UP000027093"/>
    </source>
</evidence>
<accession>A0A060HHW5</accession>
<dbReference type="AlphaFoldDB" id="A0A060HHW5"/>
<dbReference type="GeneID" id="74946192"/>
<dbReference type="RefSeq" id="WP_075054223.1">
    <property type="nucleotide sequence ID" value="NZ_CP007536.1"/>
</dbReference>
<proteinExistence type="predicted"/>
<dbReference type="HOGENOM" id="CLU_1933326_0_0_2"/>
<dbReference type="InterPro" id="IPR036390">
    <property type="entry name" value="WH_DNA-bd_sf"/>
</dbReference>
<gene>
    <name evidence="2" type="ORF">NVIE_009230</name>
</gene>
<dbReference type="InterPro" id="IPR036388">
    <property type="entry name" value="WH-like_DNA-bd_sf"/>
</dbReference>
<dbReference type="GO" id="GO:0003677">
    <property type="term" value="F:DNA binding"/>
    <property type="evidence" value="ECO:0007669"/>
    <property type="project" value="InterPro"/>
</dbReference>
<organism evidence="2 3">
    <name type="scientific">Nitrososphaera viennensis EN76</name>
    <dbReference type="NCBI Taxonomy" id="926571"/>
    <lineage>
        <taxon>Archaea</taxon>
        <taxon>Nitrososphaerota</taxon>
        <taxon>Nitrososphaeria</taxon>
        <taxon>Nitrososphaerales</taxon>
        <taxon>Nitrososphaeraceae</taxon>
        <taxon>Nitrososphaera</taxon>
    </lineage>
</organism>
<dbReference type="KEGG" id="nvn:NVIE_009230"/>
<dbReference type="SUPFAM" id="SSF46785">
    <property type="entry name" value="Winged helix' DNA-binding domain"/>
    <property type="match status" value="1"/>
</dbReference>
<dbReference type="STRING" id="926571.NVIE_009230"/>
<dbReference type="Proteomes" id="UP000027093">
    <property type="component" value="Chromosome"/>
</dbReference>
<keyword evidence="3" id="KW-1185">Reference proteome</keyword>
<evidence type="ECO:0000313" key="2">
    <source>
        <dbReference type="EMBL" id="AIC15148.1"/>
    </source>
</evidence>
<name>A0A060HHW5_9ARCH</name>
<dbReference type="InterPro" id="IPR005471">
    <property type="entry name" value="Tscrpt_reg_IclR_N"/>
</dbReference>
<dbReference type="Gene3D" id="1.10.10.10">
    <property type="entry name" value="Winged helix-like DNA-binding domain superfamily/Winged helix DNA-binding domain"/>
    <property type="match status" value="1"/>
</dbReference>
<dbReference type="OrthoDB" id="374614at2157"/>
<dbReference type="EMBL" id="CP007536">
    <property type="protein sequence ID" value="AIC15148.1"/>
    <property type="molecule type" value="Genomic_DNA"/>
</dbReference>
<dbReference type="GO" id="GO:0006355">
    <property type="term" value="P:regulation of DNA-templated transcription"/>
    <property type="evidence" value="ECO:0007669"/>
    <property type="project" value="InterPro"/>
</dbReference>